<evidence type="ECO:0000256" key="3">
    <source>
        <dbReference type="SAM" id="MobiDB-lite"/>
    </source>
</evidence>
<evidence type="ECO:0000256" key="1">
    <source>
        <dbReference type="ARBA" id="ARBA00023125"/>
    </source>
</evidence>
<feature type="region of interest" description="Disordered" evidence="3">
    <location>
        <begin position="104"/>
        <end position="132"/>
    </location>
</feature>
<protein>
    <recommendedName>
        <fullName evidence="2">Single-stranded DNA-binding protein</fullName>
    </recommendedName>
</protein>
<dbReference type="PIRSF" id="PIRSF002070">
    <property type="entry name" value="SSB"/>
    <property type="match status" value="1"/>
</dbReference>
<dbReference type="HAMAP" id="MF_00984">
    <property type="entry name" value="SSB"/>
    <property type="match status" value="1"/>
</dbReference>
<proteinExistence type="inferred from homology"/>
<dbReference type="GO" id="GO:0003697">
    <property type="term" value="F:single-stranded DNA binding"/>
    <property type="evidence" value="ECO:0007669"/>
    <property type="project" value="InterPro"/>
</dbReference>
<dbReference type="GO" id="GO:0006260">
    <property type="term" value="P:DNA replication"/>
    <property type="evidence" value="ECO:0007669"/>
    <property type="project" value="InterPro"/>
</dbReference>
<dbReference type="InterPro" id="IPR012340">
    <property type="entry name" value="NA-bd_OB-fold"/>
</dbReference>
<name>A0A6J7X4Q5_9CAUD</name>
<organism evidence="4">
    <name type="scientific">uncultured Caudovirales phage</name>
    <dbReference type="NCBI Taxonomy" id="2100421"/>
    <lineage>
        <taxon>Viruses</taxon>
        <taxon>Duplodnaviria</taxon>
        <taxon>Heunggongvirae</taxon>
        <taxon>Uroviricota</taxon>
        <taxon>Caudoviricetes</taxon>
        <taxon>Peduoviridae</taxon>
        <taxon>Maltschvirus</taxon>
        <taxon>Maltschvirus maltsch</taxon>
    </lineage>
</organism>
<keyword evidence="1 2" id="KW-0238">DNA-binding</keyword>
<sequence length="132" mass="14691">MNDLNHCQFIGRLGKDVELRFSGQNDAVATFSLACGWKTKTKEGTEWINVTVFGKLAEICAEYLKKGSQVYVSGRMRTEKYTTKEGIEKSGTKIIADTMQMLGGKSEGSKQAQAKNEPEQTDEPMLDDDIPF</sequence>
<dbReference type="InterPro" id="IPR011344">
    <property type="entry name" value="ssDNA-bd"/>
</dbReference>
<dbReference type="GO" id="GO:0009295">
    <property type="term" value="C:nucleoid"/>
    <property type="evidence" value="ECO:0007669"/>
    <property type="project" value="TreeGrafter"/>
</dbReference>
<dbReference type="NCBIfam" id="TIGR00621">
    <property type="entry name" value="ssb"/>
    <property type="match status" value="1"/>
</dbReference>
<feature type="compositionally biased region" description="Acidic residues" evidence="3">
    <location>
        <begin position="119"/>
        <end position="132"/>
    </location>
</feature>
<dbReference type="PANTHER" id="PTHR10302">
    <property type="entry name" value="SINGLE-STRANDED DNA-BINDING PROTEIN"/>
    <property type="match status" value="1"/>
</dbReference>
<dbReference type="EMBL" id="LR798342">
    <property type="protein sequence ID" value="CAB5225540.1"/>
    <property type="molecule type" value="Genomic_DNA"/>
</dbReference>
<accession>A0A6J7X4Q5</accession>
<dbReference type="Gene3D" id="2.40.50.140">
    <property type="entry name" value="Nucleic acid-binding proteins"/>
    <property type="match status" value="1"/>
</dbReference>
<dbReference type="InterPro" id="IPR000424">
    <property type="entry name" value="Primosome_PriB/ssb"/>
</dbReference>
<dbReference type="PROSITE" id="PS50935">
    <property type="entry name" value="SSB"/>
    <property type="match status" value="1"/>
</dbReference>
<dbReference type="CDD" id="cd04496">
    <property type="entry name" value="SSB_OBF"/>
    <property type="match status" value="1"/>
</dbReference>
<gene>
    <name evidence="4" type="ORF">UFOVP746_30</name>
</gene>
<dbReference type="SUPFAM" id="SSF50249">
    <property type="entry name" value="Nucleic acid-binding proteins"/>
    <property type="match status" value="1"/>
</dbReference>
<dbReference type="PANTHER" id="PTHR10302:SF27">
    <property type="entry name" value="SINGLE-STRANDED DNA-BINDING PROTEIN"/>
    <property type="match status" value="1"/>
</dbReference>
<dbReference type="Pfam" id="PF00436">
    <property type="entry name" value="SSB"/>
    <property type="match status" value="1"/>
</dbReference>
<evidence type="ECO:0000256" key="2">
    <source>
        <dbReference type="PIRNR" id="PIRNR002070"/>
    </source>
</evidence>
<reference evidence="4" key="1">
    <citation type="submission" date="2020-05" db="EMBL/GenBank/DDBJ databases">
        <authorList>
            <person name="Chiriac C."/>
            <person name="Salcher M."/>
            <person name="Ghai R."/>
            <person name="Kavagutti S V."/>
        </authorList>
    </citation>
    <scope>NUCLEOTIDE SEQUENCE</scope>
</reference>
<evidence type="ECO:0000313" key="4">
    <source>
        <dbReference type="EMBL" id="CAB5225540.1"/>
    </source>
</evidence>